<keyword evidence="4" id="KW-0408">Iron</keyword>
<keyword evidence="8" id="KW-1185">Reference proteome</keyword>
<evidence type="ECO:0000259" key="6">
    <source>
        <dbReference type="Pfam" id="PF01814"/>
    </source>
</evidence>
<dbReference type="Gene3D" id="1.20.120.520">
    <property type="entry name" value="nmb1532 protein domain like"/>
    <property type="match status" value="1"/>
</dbReference>
<dbReference type="Proteomes" id="UP001500339">
    <property type="component" value="Unassembled WGS sequence"/>
</dbReference>
<keyword evidence="2" id="KW-0963">Cytoplasm</keyword>
<protein>
    <submittedName>
        <fullName evidence="7">Iron-sulfur cluster repair di-iron protein</fullName>
    </submittedName>
</protein>
<organism evidence="7 8">
    <name type="scientific">Clostridium malenominatum</name>
    <dbReference type="NCBI Taxonomy" id="1539"/>
    <lineage>
        <taxon>Bacteria</taxon>
        <taxon>Bacillati</taxon>
        <taxon>Bacillota</taxon>
        <taxon>Clostridia</taxon>
        <taxon>Eubacteriales</taxon>
        <taxon>Clostridiaceae</taxon>
        <taxon>Clostridium</taxon>
    </lineage>
</organism>
<proteinExistence type="predicted"/>
<keyword evidence="3" id="KW-0479">Metal-binding</keyword>
<evidence type="ECO:0000313" key="7">
    <source>
        <dbReference type="EMBL" id="GAA0728917.1"/>
    </source>
</evidence>
<dbReference type="NCBIfam" id="TIGR03652">
    <property type="entry name" value="FeS_repair_RIC"/>
    <property type="match status" value="1"/>
</dbReference>
<name>A0ABN1J4Z1_9CLOT</name>
<accession>A0ABN1J4Z1</accession>
<dbReference type="EMBL" id="BAAACF010000006">
    <property type="protein sequence ID" value="GAA0728917.1"/>
    <property type="molecule type" value="Genomic_DNA"/>
</dbReference>
<dbReference type="PANTHER" id="PTHR36438:SF1">
    <property type="entry name" value="IRON-SULFUR CLUSTER REPAIR PROTEIN YTFE"/>
    <property type="match status" value="1"/>
</dbReference>
<sequence>MNNIFKSSDKIGDIVVKFPKAMDVFRRYGIDFCCGGNRPLLDAIKEDNLNEEEVLKALHDEYEKVDSLIKEEVDWLNTSYSDLIDYIINKHHKYLNEELPEVSELTKKILRVHGEHHPELSKVHKLFHNLKAELEEHLIKEEEIVFPLIKTYENNNSKETLDRANKIIEELEAEHTGAGDILKELRKITHNYEVPEDGCNTYKYTYDKLQEIELDLFNHIHLENNIMFQRLRK</sequence>
<evidence type="ECO:0000256" key="4">
    <source>
        <dbReference type="ARBA" id="ARBA00023004"/>
    </source>
</evidence>
<evidence type="ECO:0000256" key="2">
    <source>
        <dbReference type="ARBA" id="ARBA00022490"/>
    </source>
</evidence>
<dbReference type="InterPro" id="IPR019903">
    <property type="entry name" value="RIC_family"/>
</dbReference>
<evidence type="ECO:0000256" key="5">
    <source>
        <dbReference type="SAM" id="Coils"/>
    </source>
</evidence>
<comment type="subcellular location">
    <subcellularLocation>
        <location evidence="1">Cytoplasm</location>
    </subcellularLocation>
</comment>
<dbReference type="Pfam" id="PF01814">
    <property type="entry name" value="Hemerythrin"/>
    <property type="match status" value="1"/>
</dbReference>
<reference evidence="7 8" key="1">
    <citation type="journal article" date="2019" name="Int. J. Syst. Evol. Microbiol.">
        <title>The Global Catalogue of Microorganisms (GCM) 10K type strain sequencing project: providing services to taxonomists for standard genome sequencing and annotation.</title>
        <authorList>
            <consortium name="The Broad Institute Genomics Platform"/>
            <consortium name="The Broad Institute Genome Sequencing Center for Infectious Disease"/>
            <person name="Wu L."/>
            <person name="Ma J."/>
        </authorList>
    </citation>
    <scope>NUCLEOTIDE SEQUENCE [LARGE SCALE GENOMIC DNA]</scope>
    <source>
        <strain evidence="7 8">JCM 1405</strain>
    </source>
</reference>
<comment type="caution">
    <text evidence="7">The sequence shown here is derived from an EMBL/GenBank/DDBJ whole genome shotgun (WGS) entry which is preliminary data.</text>
</comment>
<dbReference type="InterPro" id="IPR012312">
    <property type="entry name" value="Hemerythrin-like"/>
</dbReference>
<dbReference type="RefSeq" id="WP_343770703.1">
    <property type="nucleotide sequence ID" value="NZ_BAAACF010000006.1"/>
</dbReference>
<evidence type="ECO:0000313" key="8">
    <source>
        <dbReference type="Proteomes" id="UP001500339"/>
    </source>
</evidence>
<dbReference type="Pfam" id="PF04405">
    <property type="entry name" value="ScdA_N"/>
    <property type="match status" value="1"/>
</dbReference>
<feature type="domain" description="Hemerythrin-like" evidence="6">
    <location>
        <begin position="86"/>
        <end position="231"/>
    </location>
</feature>
<gene>
    <name evidence="7" type="primary">ric</name>
    <name evidence="7" type="ORF">GCM10008905_28260</name>
</gene>
<evidence type="ECO:0000256" key="1">
    <source>
        <dbReference type="ARBA" id="ARBA00004496"/>
    </source>
</evidence>
<keyword evidence="5" id="KW-0175">Coiled coil</keyword>
<evidence type="ECO:0000256" key="3">
    <source>
        <dbReference type="ARBA" id="ARBA00022723"/>
    </source>
</evidence>
<dbReference type="PANTHER" id="PTHR36438">
    <property type="entry name" value="IRON-SULFUR CLUSTER REPAIR PROTEIN YTFE"/>
    <property type="match status" value="1"/>
</dbReference>
<feature type="coiled-coil region" evidence="5">
    <location>
        <begin position="154"/>
        <end position="188"/>
    </location>
</feature>